<feature type="compositionally biased region" description="Basic and acidic residues" evidence="1">
    <location>
        <begin position="194"/>
        <end position="210"/>
    </location>
</feature>
<evidence type="ECO:0000313" key="2">
    <source>
        <dbReference type="EMBL" id="EMA38489.1"/>
    </source>
</evidence>
<comment type="caution">
    <text evidence="2">The sequence shown here is derived from an EMBL/GenBank/DDBJ whole genome shotgun (WGS) entry which is preliminary data.</text>
</comment>
<dbReference type="EMBL" id="AOMB01000030">
    <property type="protein sequence ID" value="EMA38489.1"/>
    <property type="molecule type" value="Genomic_DNA"/>
</dbReference>
<organism evidence="2 3">
    <name type="scientific">Halococcus hamelinensis 100A6</name>
    <dbReference type="NCBI Taxonomy" id="1132509"/>
    <lineage>
        <taxon>Archaea</taxon>
        <taxon>Methanobacteriati</taxon>
        <taxon>Methanobacteriota</taxon>
        <taxon>Stenosarchaea group</taxon>
        <taxon>Halobacteria</taxon>
        <taxon>Halobacteriales</taxon>
        <taxon>Halococcaceae</taxon>
        <taxon>Halococcus</taxon>
    </lineage>
</organism>
<dbReference type="AlphaFoldDB" id="M0M1P2"/>
<evidence type="ECO:0000256" key="1">
    <source>
        <dbReference type="SAM" id="MobiDB-lite"/>
    </source>
</evidence>
<accession>M0M1P2</accession>
<feature type="compositionally biased region" description="Basic and acidic residues" evidence="1">
    <location>
        <begin position="13"/>
        <end position="25"/>
    </location>
</feature>
<evidence type="ECO:0000313" key="3">
    <source>
        <dbReference type="Proteomes" id="UP000011566"/>
    </source>
</evidence>
<sequence length="210" mass="23067">MTRWNSWPGESNGDAKPKDQDKTKTPENCPLCDEPIEGSYTDHIRHECEGKQHAAGGETVTDGGRTDRDILAGLDEGDTVQFEATKDDGRLLAQMHHGHVSAILDPRNDVQRVDVEPHRDDDLKLTSNVRNRDRLRLRFEMGAVAVYSLDHDGARGYNLGDTNGTLDTPDMGGGSTVLVADGGTGEDPLLAKVDPGHWPEHARRVRGDLR</sequence>
<reference evidence="2 3" key="1">
    <citation type="journal article" date="2014" name="PLoS Genet.">
        <title>Phylogenetically driven sequencing of extremely halophilic archaea reveals strategies for static and dynamic osmo-response.</title>
        <authorList>
            <person name="Becker E.A."/>
            <person name="Seitzer P.M."/>
            <person name="Tritt A."/>
            <person name="Larsen D."/>
            <person name="Krusor M."/>
            <person name="Yao A.I."/>
            <person name="Wu D."/>
            <person name="Madern D."/>
            <person name="Eisen J.A."/>
            <person name="Darling A.E."/>
            <person name="Facciotti M.T."/>
        </authorList>
    </citation>
    <scope>NUCLEOTIDE SEQUENCE [LARGE SCALE GENOMIC DNA]</scope>
    <source>
        <strain evidence="2 3">100A6</strain>
    </source>
</reference>
<protein>
    <submittedName>
        <fullName evidence="2">Uncharacterized protein</fullName>
    </submittedName>
</protein>
<dbReference type="Proteomes" id="UP000011566">
    <property type="component" value="Unassembled WGS sequence"/>
</dbReference>
<keyword evidence="3" id="KW-1185">Reference proteome</keyword>
<dbReference type="PATRIC" id="fig|1132509.6.peg.2270"/>
<name>M0M1P2_9EURY</name>
<dbReference type="RefSeq" id="WP_007693440.1">
    <property type="nucleotide sequence ID" value="NZ_AJRK01000428.1"/>
</dbReference>
<gene>
    <name evidence="2" type="ORF">C447_10052</name>
</gene>
<proteinExistence type="predicted"/>
<feature type="region of interest" description="Disordered" evidence="1">
    <location>
        <begin position="1"/>
        <end position="33"/>
    </location>
</feature>
<feature type="region of interest" description="Disordered" evidence="1">
    <location>
        <begin position="181"/>
        <end position="210"/>
    </location>
</feature>